<dbReference type="KEGG" id="spu:583389"/>
<keyword evidence="9" id="KW-1185">Reference proteome</keyword>
<dbReference type="Proteomes" id="UP000007110">
    <property type="component" value="Unassembled WGS sequence"/>
</dbReference>
<feature type="transmembrane region" description="Helical" evidence="7">
    <location>
        <begin position="390"/>
        <end position="410"/>
    </location>
</feature>
<dbReference type="OrthoDB" id="78663at2759"/>
<feature type="transmembrane region" description="Helical" evidence="7">
    <location>
        <begin position="272"/>
        <end position="293"/>
    </location>
</feature>
<feature type="transmembrane region" description="Helical" evidence="7">
    <location>
        <begin position="110"/>
        <end position="132"/>
    </location>
</feature>
<feature type="transmembrane region" description="Helical" evidence="7">
    <location>
        <begin position="483"/>
        <end position="499"/>
    </location>
</feature>
<evidence type="ECO:0000256" key="2">
    <source>
        <dbReference type="ARBA" id="ARBA00009172"/>
    </source>
</evidence>
<accession>A0A7M7RCG3</accession>
<evidence type="ECO:0000256" key="1">
    <source>
        <dbReference type="ARBA" id="ARBA00004141"/>
    </source>
</evidence>
<evidence type="ECO:0000256" key="5">
    <source>
        <dbReference type="ARBA" id="ARBA00023136"/>
    </source>
</evidence>
<feature type="transmembrane region" description="Helical" evidence="7">
    <location>
        <begin position="455"/>
        <end position="477"/>
    </location>
</feature>
<dbReference type="Pfam" id="PF05978">
    <property type="entry name" value="UNC-93"/>
    <property type="match status" value="1"/>
</dbReference>
<dbReference type="InterPro" id="IPR010291">
    <property type="entry name" value="Ion_channel_UNC-93"/>
</dbReference>
<feature type="transmembrane region" description="Helical" evidence="7">
    <location>
        <begin position="83"/>
        <end position="104"/>
    </location>
</feature>
<evidence type="ECO:0000313" key="9">
    <source>
        <dbReference type="Proteomes" id="UP000007110"/>
    </source>
</evidence>
<organism evidence="8 9">
    <name type="scientific">Strongylocentrotus purpuratus</name>
    <name type="common">Purple sea urchin</name>
    <dbReference type="NCBI Taxonomy" id="7668"/>
    <lineage>
        <taxon>Eukaryota</taxon>
        <taxon>Metazoa</taxon>
        <taxon>Echinodermata</taxon>
        <taxon>Eleutherozoa</taxon>
        <taxon>Echinozoa</taxon>
        <taxon>Echinoidea</taxon>
        <taxon>Euechinoidea</taxon>
        <taxon>Echinacea</taxon>
        <taxon>Camarodonta</taxon>
        <taxon>Echinidea</taxon>
        <taxon>Strongylocentrotidae</taxon>
        <taxon>Strongylocentrotus</taxon>
    </lineage>
</organism>
<dbReference type="Gene3D" id="1.20.1250.20">
    <property type="entry name" value="MFS general substrate transporter like domains"/>
    <property type="match status" value="2"/>
</dbReference>
<dbReference type="InterPro" id="IPR036259">
    <property type="entry name" value="MFS_trans_sf"/>
</dbReference>
<dbReference type="InParanoid" id="A0A7M7RCG3"/>
<dbReference type="SUPFAM" id="SSF103473">
    <property type="entry name" value="MFS general substrate transporter"/>
    <property type="match status" value="1"/>
</dbReference>
<keyword evidence="5 7" id="KW-0472">Membrane</keyword>
<comment type="subcellular location">
    <subcellularLocation>
        <location evidence="1">Membrane</location>
        <topology evidence="1">Multi-pass membrane protein</topology>
    </subcellularLocation>
</comment>
<dbReference type="AlphaFoldDB" id="A0A7M7RCG3"/>
<dbReference type="InterPro" id="IPR051951">
    <property type="entry name" value="UNC-93_regulatory"/>
</dbReference>
<dbReference type="RefSeq" id="XP_788392.2">
    <property type="nucleotide sequence ID" value="XM_783299.5"/>
</dbReference>
<dbReference type="PANTHER" id="PTHR19444">
    <property type="entry name" value="UNC-93 RELATED"/>
    <property type="match status" value="1"/>
</dbReference>
<dbReference type="OMA" id="VAMELWH"/>
<evidence type="ECO:0000256" key="7">
    <source>
        <dbReference type="SAM" id="Phobius"/>
    </source>
</evidence>
<evidence type="ECO:0000256" key="6">
    <source>
        <dbReference type="SAM" id="MobiDB-lite"/>
    </source>
</evidence>
<feature type="region of interest" description="Disordered" evidence="6">
    <location>
        <begin position="1"/>
        <end position="35"/>
    </location>
</feature>
<evidence type="ECO:0000256" key="3">
    <source>
        <dbReference type="ARBA" id="ARBA00022692"/>
    </source>
</evidence>
<name>A0A7M7RCG3_STRPU</name>
<reference evidence="8" key="2">
    <citation type="submission" date="2021-01" db="UniProtKB">
        <authorList>
            <consortium name="EnsemblMetazoa"/>
        </authorList>
    </citation>
    <scope>IDENTIFICATION</scope>
</reference>
<evidence type="ECO:0000313" key="8">
    <source>
        <dbReference type="EnsemblMetazoa" id="XP_788392"/>
    </source>
</evidence>
<feature type="region of interest" description="Disordered" evidence="6">
    <location>
        <begin position="50"/>
        <end position="72"/>
    </location>
</feature>
<proteinExistence type="inferred from homology"/>
<reference evidence="9" key="1">
    <citation type="submission" date="2015-02" db="EMBL/GenBank/DDBJ databases">
        <title>Genome sequencing for Strongylocentrotus purpuratus.</title>
        <authorList>
            <person name="Murali S."/>
            <person name="Liu Y."/>
            <person name="Vee V."/>
            <person name="English A."/>
            <person name="Wang M."/>
            <person name="Skinner E."/>
            <person name="Han Y."/>
            <person name="Muzny D.M."/>
            <person name="Worley K.C."/>
            <person name="Gibbs R.A."/>
        </authorList>
    </citation>
    <scope>NUCLEOTIDE SEQUENCE</scope>
</reference>
<comment type="similarity">
    <text evidence="2">Belongs to the unc-93 family.</text>
</comment>
<evidence type="ECO:0008006" key="10">
    <source>
        <dbReference type="Google" id="ProtNLM"/>
    </source>
</evidence>
<feature type="transmembrane region" description="Helical" evidence="7">
    <location>
        <begin position="326"/>
        <end position="344"/>
    </location>
</feature>
<dbReference type="GeneID" id="583389"/>
<feature type="transmembrane region" description="Helical" evidence="7">
    <location>
        <begin position="364"/>
        <end position="383"/>
    </location>
</feature>
<dbReference type="PANTHER" id="PTHR19444:SF13">
    <property type="entry name" value="PROTEIN UNC-93 HOMOLOG A"/>
    <property type="match status" value="1"/>
</dbReference>
<keyword evidence="4 7" id="KW-1133">Transmembrane helix</keyword>
<dbReference type="GO" id="GO:0016020">
    <property type="term" value="C:membrane"/>
    <property type="evidence" value="ECO:0007669"/>
    <property type="project" value="UniProtKB-SubCell"/>
</dbReference>
<feature type="compositionally biased region" description="Low complexity" evidence="6">
    <location>
        <begin position="54"/>
        <end position="68"/>
    </location>
</feature>
<sequence length="513" mass="56328">MALSVDFKGLDSDLDHSVDKTEEFDRKPSKGEAELNMTQEERQALLYASGSQTSSNNGNYSSHSSSSSRLGPKHFSPARYWKNLIVIGLAFMLTFSAYSALANLQSSLNYSAGLGVTSLCAIYIGVIISSLLSPLVIWVLKVKWTMVVCSVFYAIFSASNIYPAVYTLIPAAALLGLAASPFWTAVGTYLTTSAIQLADVQDGIPEPIINRFNGVFFCFFQSAQVWGNLVSSLLLHNESSSDTMTNCGRFSCGTGISFNVTGDVEMAEDQTLILIIIYITLGLVSTLIFIFFLDSLPKVSHRESKTWKMHLSDHLVSTFQLMKTPYLFLMIPLMIYNGAEQAFISADFTMSFVSCTRGAGEVGYVMIGFGVADALSSVIFGQLEKYTGRIVIFLFGGVVHMALLIGFEVWNPEHSATWQLVMFAVGWGIGDAVLQTQISSLLGVIFPESQEPAFANFRLWQAVGFAVTYALTIPSAICVCHKIYGLMAFLTFSMICYIIEEYMISRPAPPWTD</sequence>
<protein>
    <recommendedName>
        <fullName evidence="10">UNC93-like protein</fullName>
    </recommendedName>
</protein>
<feature type="compositionally biased region" description="Basic and acidic residues" evidence="6">
    <location>
        <begin position="8"/>
        <end position="35"/>
    </location>
</feature>
<keyword evidence="3 7" id="KW-0812">Transmembrane</keyword>
<evidence type="ECO:0000256" key="4">
    <source>
        <dbReference type="ARBA" id="ARBA00022989"/>
    </source>
</evidence>
<dbReference type="EnsemblMetazoa" id="XM_783299">
    <property type="protein sequence ID" value="XP_788392"/>
    <property type="gene ID" value="LOC583389"/>
</dbReference>